<accession>A0AAN8FUT0</accession>
<reference evidence="1 2" key="1">
    <citation type="submission" date="2019-10" db="EMBL/GenBank/DDBJ databases">
        <title>Assembly and Annotation for the nematode Trichostrongylus colubriformis.</title>
        <authorList>
            <person name="Martin J."/>
        </authorList>
    </citation>
    <scope>NUCLEOTIDE SEQUENCE [LARGE SCALE GENOMIC DNA]</scope>
    <source>
        <strain evidence="1">G859</strain>
        <tissue evidence="1">Whole worm</tissue>
    </source>
</reference>
<dbReference type="EMBL" id="WIXE01005704">
    <property type="protein sequence ID" value="KAK5981950.1"/>
    <property type="molecule type" value="Genomic_DNA"/>
</dbReference>
<dbReference type="Proteomes" id="UP001331761">
    <property type="component" value="Unassembled WGS sequence"/>
</dbReference>
<comment type="caution">
    <text evidence="1">The sequence shown here is derived from an EMBL/GenBank/DDBJ whole genome shotgun (WGS) entry which is preliminary data.</text>
</comment>
<evidence type="ECO:0000313" key="2">
    <source>
        <dbReference type="Proteomes" id="UP001331761"/>
    </source>
</evidence>
<sequence length="472" mass="53583">MCQADTIFATAAYKSTITHPPANLHARTLKRGGYRQDYPPYISIYDAPTFDIILYIFPPKQCQAVWLCFPRVMNISTKDSNKMFNFKYEQICEDSLRFHPLEQMVYVQGKIVKGTAGEQGKATSVVSEPFMGKHPYWSNVVQIEYSTTSEGQTLYKFMPHGSDFDGEDIQKVTIGKTYQLQMEKSAIVLLTSSPYCGARIMRPLQGALTAKKVLFWGKDTDTLRESPDAKSKPSMYFLTGTHDGSKTRQNLYKSYPSTMFDQPNRKTAKHKLDCCPSPWEFEGFLLPGEWIRETMVTYLRYKLALRSEVKACSGSSNVVQFFSVLLEKGELCEWVRLCFDRAGSNSVCTDDVNTLAFIFVHNIMIPTDTDEARQIGLNFEELDAIRINFIKGSKGIEVGYAFTDHLSPGIRELMQLEIYDGNNPAALELTLVRSPYCEARLLNDLGNANIRYGTEYDRQCLQIKQCECHVAA</sequence>
<proteinExistence type="predicted"/>
<protein>
    <submittedName>
        <fullName evidence="1">Uncharacterized protein</fullName>
    </submittedName>
</protein>
<keyword evidence="2" id="KW-1185">Reference proteome</keyword>
<evidence type="ECO:0000313" key="1">
    <source>
        <dbReference type="EMBL" id="KAK5981950.1"/>
    </source>
</evidence>
<dbReference type="AlphaFoldDB" id="A0AAN8FUT0"/>
<name>A0AAN8FUT0_TRICO</name>
<gene>
    <name evidence="1" type="ORF">GCK32_011223</name>
</gene>
<organism evidence="1 2">
    <name type="scientific">Trichostrongylus colubriformis</name>
    <name type="common">Black scour worm</name>
    <dbReference type="NCBI Taxonomy" id="6319"/>
    <lineage>
        <taxon>Eukaryota</taxon>
        <taxon>Metazoa</taxon>
        <taxon>Ecdysozoa</taxon>
        <taxon>Nematoda</taxon>
        <taxon>Chromadorea</taxon>
        <taxon>Rhabditida</taxon>
        <taxon>Rhabditina</taxon>
        <taxon>Rhabditomorpha</taxon>
        <taxon>Strongyloidea</taxon>
        <taxon>Trichostrongylidae</taxon>
        <taxon>Trichostrongylus</taxon>
    </lineage>
</organism>